<reference evidence="16 17" key="1">
    <citation type="submission" date="2018-10" db="EMBL/GenBank/DDBJ databases">
        <title>Ulvibacterium marinum gen. nov., sp. nov., a novel marine bacterium of the family Flavobacteriaceae, isolated from a culture of the green alga Ulva prolifera.</title>
        <authorList>
            <person name="Zhang Z."/>
        </authorList>
    </citation>
    <scope>NUCLEOTIDE SEQUENCE [LARGE SCALE GENOMIC DNA]</scope>
    <source>
        <strain evidence="16 17">CCMM003</strain>
    </source>
</reference>
<keyword evidence="12" id="KW-0963">Cytoplasm</keyword>
<dbReference type="GO" id="GO:0004618">
    <property type="term" value="F:phosphoglycerate kinase activity"/>
    <property type="evidence" value="ECO:0007669"/>
    <property type="project" value="UniProtKB-UniRule"/>
</dbReference>
<feature type="binding site" evidence="12 14">
    <location>
        <begin position="353"/>
        <end position="356"/>
    </location>
    <ligand>
        <name>ATP</name>
        <dbReference type="ChEBI" id="CHEBI:30616"/>
    </ligand>
</feature>
<feature type="binding site" evidence="12 13">
    <location>
        <begin position="19"/>
        <end position="21"/>
    </location>
    <ligand>
        <name>substrate</name>
    </ligand>
</feature>
<evidence type="ECO:0000256" key="3">
    <source>
        <dbReference type="ARBA" id="ARBA00008982"/>
    </source>
</evidence>
<evidence type="ECO:0000256" key="11">
    <source>
        <dbReference type="ARBA" id="ARBA00023152"/>
    </source>
</evidence>
<comment type="subunit">
    <text evidence="4 12">Monomer.</text>
</comment>
<accession>A0A3B0CFA8</accession>
<dbReference type="AlphaFoldDB" id="A0A3B0CFA8"/>
<keyword evidence="9 12" id="KW-0418">Kinase</keyword>
<dbReference type="GO" id="GO:0005829">
    <property type="term" value="C:cytosol"/>
    <property type="evidence" value="ECO:0007669"/>
    <property type="project" value="UniProtKB-ARBA"/>
</dbReference>
<evidence type="ECO:0000256" key="12">
    <source>
        <dbReference type="HAMAP-Rule" id="MF_00145"/>
    </source>
</evidence>
<dbReference type="UniPathway" id="UPA00109">
    <property type="reaction ID" value="UER00185"/>
</dbReference>
<proteinExistence type="inferred from homology"/>
<evidence type="ECO:0000256" key="7">
    <source>
        <dbReference type="ARBA" id="ARBA00022679"/>
    </source>
</evidence>
<evidence type="ECO:0000256" key="2">
    <source>
        <dbReference type="ARBA" id="ARBA00004838"/>
    </source>
</evidence>
<dbReference type="OrthoDB" id="9808460at2"/>
<dbReference type="EMBL" id="RBCJ01000001">
    <property type="protein sequence ID" value="RKN82789.1"/>
    <property type="molecule type" value="Genomic_DNA"/>
</dbReference>
<protein>
    <recommendedName>
        <fullName evidence="6 12">Phosphoglycerate kinase</fullName>
        <ecNumber evidence="5 12">2.7.2.3</ecNumber>
    </recommendedName>
</protein>
<evidence type="ECO:0000313" key="17">
    <source>
        <dbReference type="Proteomes" id="UP000276603"/>
    </source>
</evidence>
<evidence type="ECO:0000256" key="6">
    <source>
        <dbReference type="ARBA" id="ARBA00016471"/>
    </source>
</evidence>
<evidence type="ECO:0000256" key="8">
    <source>
        <dbReference type="ARBA" id="ARBA00022741"/>
    </source>
</evidence>
<evidence type="ECO:0000256" key="5">
    <source>
        <dbReference type="ARBA" id="ARBA00013061"/>
    </source>
</evidence>
<evidence type="ECO:0000256" key="4">
    <source>
        <dbReference type="ARBA" id="ARBA00011245"/>
    </source>
</evidence>
<name>A0A3B0CFA8_9FLAO</name>
<feature type="binding site" evidence="12">
    <location>
        <position position="117"/>
    </location>
    <ligand>
        <name>substrate</name>
    </ligand>
</feature>
<dbReference type="EC" id="2.7.2.3" evidence="5 12"/>
<dbReference type="GO" id="GO:0005524">
    <property type="term" value="F:ATP binding"/>
    <property type="evidence" value="ECO:0007669"/>
    <property type="project" value="UniProtKB-KW"/>
</dbReference>
<dbReference type="RefSeq" id="WP_120709980.1">
    <property type="nucleotide sequence ID" value="NZ_RBCJ01000001.1"/>
</dbReference>
<evidence type="ECO:0000256" key="1">
    <source>
        <dbReference type="ARBA" id="ARBA00000642"/>
    </source>
</evidence>
<dbReference type="Proteomes" id="UP000276603">
    <property type="component" value="Unassembled WGS sequence"/>
</dbReference>
<comment type="caution">
    <text evidence="16">The sequence shown here is derived from an EMBL/GenBank/DDBJ whole genome shotgun (WGS) entry which is preliminary data.</text>
</comment>
<gene>
    <name evidence="12" type="primary">pgk</name>
    <name evidence="16" type="ORF">D7Z94_02810</name>
</gene>
<organism evidence="16 17">
    <name type="scientific">Ulvibacterium marinum</name>
    <dbReference type="NCBI Taxonomy" id="2419782"/>
    <lineage>
        <taxon>Bacteria</taxon>
        <taxon>Pseudomonadati</taxon>
        <taxon>Bacteroidota</taxon>
        <taxon>Flavobacteriia</taxon>
        <taxon>Flavobacteriales</taxon>
        <taxon>Flavobacteriaceae</taxon>
        <taxon>Ulvibacterium</taxon>
    </lineage>
</organism>
<evidence type="ECO:0000256" key="15">
    <source>
        <dbReference type="RuleBase" id="RU000532"/>
    </source>
</evidence>
<dbReference type="InterPro" id="IPR036043">
    <property type="entry name" value="Phosphoglycerate_kinase_sf"/>
</dbReference>
<feature type="binding site" evidence="12">
    <location>
        <position position="293"/>
    </location>
    <ligand>
        <name>ATP</name>
        <dbReference type="ChEBI" id="CHEBI:30616"/>
    </ligand>
</feature>
<comment type="catalytic activity">
    <reaction evidence="1 12 15">
        <text>(2R)-3-phosphoglycerate + ATP = (2R)-3-phospho-glyceroyl phosphate + ADP</text>
        <dbReference type="Rhea" id="RHEA:14801"/>
        <dbReference type="ChEBI" id="CHEBI:30616"/>
        <dbReference type="ChEBI" id="CHEBI:57604"/>
        <dbReference type="ChEBI" id="CHEBI:58272"/>
        <dbReference type="ChEBI" id="CHEBI:456216"/>
        <dbReference type="EC" id="2.7.2.3"/>
    </reaction>
</comment>
<comment type="subcellular location">
    <subcellularLocation>
        <location evidence="12">Cytoplasm</location>
    </subcellularLocation>
</comment>
<dbReference type="PRINTS" id="PR00477">
    <property type="entry name" value="PHGLYCKINASE"/>
</dbReference>
<dbReference type="Pfam" id="PF00162">
    <property type="entry name" value="PGK"/>
    <property type="match status" value="1"/>
</dbReference>
<keyword evidence="8 12" id="KW-0547">Nucleotide-binding</keyword>
<dbReference type="GO" id="GO:0043531">
    <property type="term" value="F:ADP binding"/>
    <property type="evidence" value="ECO:0007669"/>
    <property type="project" value="TreeGrafter"/>
</dbReference>
<evidence type="ECO:0000313" key="16">
    <source>
        <dbReference type="EMBL" id="RKN82789.1"/>
    </source>
</evidence>
<keyword evidence="10 12" id="KW-0067">ATP-binding</keyword>
<dbReference type="PANTHER" id="PTHR11406">
    <property type="entry name" value="PHOSPHOGLYCERATE KINASE"/>
    <property type="match status" value="1"/>
</dbReference>
<feature type="binding site" evidence="12">
    <location>
        <position position="150"/>
    </location>
    <ligand>
        <name>substrate</name>
    </ligand>
</feature>
<dbReference type="InterPro" id="IPR015824">
    <property type="entry name" value="Phosphoglycerate_kinase_N"/>
</dbReference>
<sequence>MKTIDDFNFDNKKALIRVDFNVPLDADFNVTDTNRIEAAKPTIIKVLEDGGSAVLMSHLGRPKGQRNPGLSLKHICPKVSEIIGVQVKFVDDSAGESVELVVSELQPGEVLLLENLRFYAEEEKGDQGFAEKLSKLGDIYVNDAFGTAHRAHASTTIVAKFFQDKKCFGYLLAKEIDAIEKVMRTGEKPVLAILGGAKVSSKITIIENILDKVDHLIIGGGMTYTFVKAQGGKVGNSICEDDKMELAMEILDQAKKKGVEVHLPSDVLAANDFANEADTQVVDVDKIPDGWQGLDAGPKTLESFGEVIQKCRTILWNGPVGVFEMENFAKGTIAVGNYIDAATQNGAFSLVGGGDSVAAVKQFGFEDKVSYVSTGGGAMLESLEGKTLPGIAAIIGA</sequence>
<feature type="binding site" evidence="12 14">
    <location>
        <position position="324"/>
    </location>
    <ligand>
        <name>ATP</name>
        <dbReference type="ChEBI" id="CHEBI:30616"/>
    </ligand>
</feature>
<feature type="binding site" evidence="12 13">
    <location>
        <begin position="58"/>
        <end position="61"/>
    </location>
    <ligand>
        <name>substrate</name>
    </ligand>
</feature>
<dbReference type="FunFam" id="3.40.50.1260:FF:000006">
    <property type="entry name" value="Phosphoglycerate kinase"/>
    <property type="match status" value="1"/>
</dbReference>
<dbReference type="HAMAP" id="MF_00145">
    <property type="entry name" value="Phosphoglyc_kinase"/>
    <property type="match status" value="1"/>
</dbReference>
<evidence type="ECO:0000256" key="14">
    <source>
        <dbReference type="PIRSR" id="PIRSR000724-2"/>
    </source>
</evidence>
<comment type="pathway">
    <text evidence="2 12">Carbohydrate degradation; glycolysis; pyruvate from D-glyceraldehyde 3-phosphate: step 2/5.</text>
</comment>
<dbReference type="CDD" id="cd00318">
    <property type="entry name" value="Phosphoglycerate_kinase"/>
    <property type="match status" value="1"/>
</dbReference>
<dbReference type="Gene3D" id="3.40.50.1260">
    <property type="entry name" value="Phosphoglycerate kinase, N-terminal domain"/>
    <property type="match status" value="2"/>
</dbReference>
<feature type="binding site" evidence="13">
    <location>
        <position position="117"/>
    </location>
    <ligand>
        <name>(2R)-3-phosphoglycerate</name>
        <dbReference type="ChEBI" id="CHEBI:58272"/>
    </ligand>
</feature>
<evidence type="ECO:0000256" key="9">
    <source>
        <dbReference type="ARBA" id="ARBA00022777"/>
    </source>
</evidence>
<keyword evidence="17" id="KW-1185">Reference proteome</keyword>
<evidence type="ECO:0000256" key="13">
    <source>
        <dbReference type="PIRSR" id="PIRSR000724-1"/>
    </source>
</evidence>
<keyword evidence="7 12" id="KW-0808">Transferase</keyword>
<feature type="binding site" evidence="13">
    <location>
        <position position="150"/>
    </location>
    <ligand>
        <name>(2R)-3-phosphoglycerate</name>
        <dbReference type="ChEBI" id="CHEBI:58272"/>
    </ligand>
</feature>
<dbReference type="GO" id="GO:0006094">
    <property type="term" value="P:gluconeogenesis"/>
    <property type="evidence" value="ECO:0007669"/>
    <property type="project" value="TreeGrafter"/>
</dbReference>
<dbReference type="SUPFAM" id="SSF53748">
    <property type="entry name" value="Phosphoglycerate kinase"/>
    <property type="match status" value="1"/>
</dbReference>
<feature type="binding site" evidence="12 14">
    <location>
        <position position="202"/>
    </location>
    <ligand>
        <name>ATP</name>
        <dbReference type="ChEBI" id="CHEBI:30616"/>
    </ligand>
</feature>
<dbReference type="PANTHER" id="PTHR11406:SF23">
    <property type="entry name" value="PHOSPHOGLYCERATE KINASE 1, CHLOROPLASTIC-RELATED"/>
    <property type="match status" value="1"/>
</dbReference>
<feature type="binding site" evidence="12">
    <location>
        <position position="35"/>
    </location>
    <ligand>
        <name>substrate</name>
    </ligand>
</feature>
<dbReference type="PIRSF" id="PIRSF000724">
    <property type="entry name" value="Pgk"/>
    <property type="match status" value="1"/>
</dbReference>
<dbReference type="GO" id="GO:0006096">
    <property type="term" value="P:glycolytic process"/>
    <property type="evidence" value="ECO:0007669"/>
    <property type="project" value="UniProtKB-UniRule"/>
</dbReference>
<evidence type="ECO:0000256" key="10">
    <source>
        <dbReference type="ARBA" id="ARBA00022840"/>
    </source>
</evidence>
<keyword evidence="11 12" id="KW-0324">Glycolysis</keyword>
<comment type="similarity">
    <text evidence="3 12 15">Belongs to the phosphoglycerate kinase family.</text>
</comment>
<feature type="binding site" evidence="13">
    <location>
        <position position="35"/>
    </location>
    <ligand>
        <name>(2R)-3-phosphoglycerate</name>
        <dbReference type="ChEBI" id="CHEBI:58272"/>
    </ligand>
</feature>
<dbReference type="InterPro" id="IPR001576">
    <property type="entry name" value="Phosphoglycerate_kinase"/>
</dbReference>
<dbReference type="FunFam" id="3.40.50.1260:FF:000003">
    <property type="entry name" value="Phosphoglycerate kinase"/>
    <property type="match status" value="1"/>
</dbReference>